<dbReference type="Proteomes" id="UP000053617">
    <property type="component" value="Unassembled WGS sequence"/>
</dbReference>
<dbReference type="PROSITE" id="PS50103">
    <property type="entry name" value="ZF_C3H1"/>
    <property type="match status" value="1"/>
</dbReference>
<feature type="compositionally biased region" description="Polar residues" evidence="3">
    <location>
        <begin position="1"/>
        <end position="21"/>
    </location>
</feature>
<feature type="region of interest" description="Disordered" evidence="3">
    <location>
        <begin position="1"/>
        <end position="143"/>
    </location>
</feature>
<feature type="compositionally biased region" description="Polar residues" evidence="3">
    <location>
        <begin position="132"/>
        <end position="141"/>
    </location>
</feature>
<protein>
    <submittedName>
        <fullName evidence="5">Rhinocladiella mackenziei CBS 650.93 unplaced genomic scaffold supercont1.1, whole genome shotgun sequence</fullName>
    </submittedName>
</protein>
<feature type="region of interest" description="Disordered" evidence="3">
    <location>
        <begin position="339"/>
        <end position="381"/>
    </location>
</feature>
<keyword evidence="2" id="KW-0175">Coiled coil</keyword>
<evidence type="ECO:0000256" key="3">
    <source>
        <dbReference type="SAM" id="MobiDB-lite"/>
    </source>
</evidence>
<feature type="zinc finger region" description="C3H1-type" evidence="1">
    <location>
        <begin position="146"/>
        <end position="175"/>
    </location>
</feature>
<feature type="compositionally biased region" description="Basic and acidic residues" evidence="3">
    <location>
        <begin position="75"/>
        <end position="87"/>
    </location>
</feature>
<feature type="coiled-coil region" evidence="2">
    <location>
        <begin position="270"/>
        <end position="304"/>
    </location>
</feature>
<keyword evidence="6" id="KW-1185">Reference proteome</keyword>
<reference evidence="5 6" key="1">
    <citation type="submission" date="2015-01" db="EMBL/GenBank/DDBJ databases">
        <title>The Genome Sequence of Rhinocladiella mackenzie CBS 650.93.</title>
        <authorList>
            <consortium name="The Broad Institute Genomics Platform"/>
            <person name="Cuomo C."/>
            <person name="de Hoog S."/>
            <person name="Gorbushina A."/>
            <person name="Stielow B."/>
            <person name="Teixiera M."/>
            <person name="Abouelleil A."/>
            <person name="Chapman S.B."/>
            <person name="Priest M."/>
            <person name="Young S.K."/>
            <person name="Wortman J."/>
            <person name="Nusbaum C."/>
            <person name="Birren B."/>
        </authorList>
    </citation>
    <scope>NUCLEOTIDE SEQUENCE [LARGE SCALE GENOMIC DNA]</scope>
    <source>
        <strain evidence="5 6">CBS 650.93</strain>
    </source>
</reference>
<dbReference type="VEuPathDB" id="FungiDB:Z518_00603"/>
<evidence type="ECO:0000256" key="2">
    <source>
        <dbReference type="SAM" id="Coils"/>
    </source>
</evidence>
<feature type="compositionally biased region" description="Polar residues" evidence="3">
    <location>
        <begin position="31"/>
        <end position="42"/>
    </location>
</feature>
<name>A0A0D2HFV5_9EURO</name>
<dbReference type="AlphaFoldDB" id="A0A0D2HFV5"/>
<dbReference type="RefSeq" id="XP_013276659.1">
    <property type="nucleotide sequence ID" value="XM_013421205.1"/>
</dbReference>
<dbReference type="HOGENOM" id="CLU_025940_0_0_1"/>
<sequence>MPERSSNASLLAPTESQTFDRSSSKLHPHPWSTTTRQSSSPVIRSPFRQSFPAYSASTSAPNSPPMPETPSRRPRISEQEGHKRGESHSSPVPVIVRAPQDPDSEGSGRQPQAHARPHSRGTSPFPRLSDGSDANNGPNRNQNRRSVKHLTCFWWWEKGECRYSDEECLYSHYDTGRYTNPPRQVIPGEPAKAGKSLERALNKLAMATRSTVSLPSLPNATVNANVRVTTAPSVPETPIVDRSRSSTPSPLEIGQVTQLKADNGFLRTLVQQTQREKRALIDSIETLQGEKTRLQTQIDTMTTERSNLLVEREVLQAIVKEMRFSTSDSLMLQRQSPWGAIGSRRTSPVDSIPQRNSNGGPTNTAGSSGRLAATSNGGNMSVGPVSALNPIATPYTKYADVQLHLAQQKINIHSIGDAHEGEKLKNVLRNLGSSF</sequence>
<evidence type="ECO:0000256" key="1">
    <source>
        <dbReference type="PROSITE-ProRule" id="PRU00723"/>
    </source>
</evidence>
<feature type="domain" description="C3H1-type" evidence="4">
    <location>
        <begin position="146"/>
        <end position="175"/>
    </location>
</feature>
<evidence type="ECO:0000313" key="5">
    <source>
        <dbReference type="EMBL" id="KIX09523.1"/>
    </source>
</evidence>
<feature type="compositionally biased region" description="Polar residues" evidence="3">
    <location>
        <begin position="344"/>
        <end position="379"/>
    </location>
</feature>
<dbReference type="InterPro" id="IPR000571">
    <property type="entry name" value="Znf_CCCH"/>
</dbReference>
<proteinExistence type="predicted"/>
<evidence type="ECO:0000259" key="4">
    <source>
        <dbReference type="PROSITE" id="PS50103"/>
    </source>
</evidence>
<keyword evidence="1" id="KW-0479">Metal-binding</keyword>
<dbReference type="EMBL" id="KN847475">
    <property type="protein sequence ID" value="KIX09523.1"/>
    <property type="molecule type" value="Genomic_DNA"/>
</dbReference>
<gene>
    <name evidence="5" type="ORF">Z518_00603</name>
</gene>
<evidence type="ECO:0000313" key="6">
    <source>
        <dbReference type="Proteomes" id="UP000053617"/>
    </source>
</evidence>
<dbReference type="GeneID" id="25288674"/>
<dbReference type="OrthoDB" id="1918685at2759"/>
<keyword evidence="1" id="KW-0862">Zinc</keyword>
<dbReference type="GO" id="GO:0008270">
    <property type="term" value="F:zinc ion binding"/>
    <property type="evidence" value="ECO:0007669"/>
    <property type="project" value="UniProtKB-KW"/>
</dbReference>
<keyword evidence="1" id="KW-0863">Zinc-finger</keyword>
<organism evidence="5 6">
    <name type="scientific">Rhinocladiella mackenziei CBS 650.93</name>
    <dbReference type="NCBI Taxonomy" id="1442369"/>
    <lineage>
        <taxon>Eukaryota</taxon>
        <taxon>Fungi</taxon>
        <taxon>Dikarya</taxon>
        <taxon>Ascomycota</taxon>
        <taxon>Pezizomycotina</taxon>
        <taxon>Eurotiomycetes</taxon>
        <taxon>Chaetothyriomycetidae</taxon>
        <taxon>Chaetothyriales</taxon>
        <taxon>Herpotrichiellaceae</taxon>
        <taxon>Rhinocladiella</taxon>
    </lineage>
</organism>
<accession>A0A0D2HFV5</accession>